<proteinExistence type="predicted"/>
<reference evidence="1 2" key="1">
    <citation type="journal article" date="2021" name="Mar. Drugs">
        <title>Genome Reduction and Secondary Metabolism of the Marine Sponge-Associated Cyanobacterium Leptothoe.</title>
        <authorList>
            <person name="Konstantinou D."/>
            <person name="Popin R.V."/>
            <person name="Fewer D.P."/>
            <person name="Sivonen K."/>
            <person name="Gkelis S."/>
        </authorList>
    </citation>
    <scope>NUCLEOTIDE SEQUENCE [LARGE SCALE GENOMIC DNA]</scope>
    <source>
        <strain evidence="1 2">TAU-MAC 1615</strain>
    </source>
</reference>
<dbReference type="RefSeq" id="WP_215617293.1">
    <property type="nucleotide sequence ID" value="NZ_JADOER010000004.1"/>
</dbReference>
<protein>
    <submittedName>
        <fullName evidence="1">TIR domain-containing protein</fullName>
    </submittedName>
</protein>
<evidence type="ECO:0000313" key="2">
    <source>
        <dbReference type="Proteomes" id="UP001196661"/>
    </source>
</evidence>
<dbReference type="Gene3D" id="3.40.50.10140">
    <property type="entry name" value="Toll/interleukin-1 receptor homology (TIR) domain"/>
    <property type="match status" value="1"/>
</dbReference>
<comment type="caution">
    <text evidence="1">The sequence shown here is derived from an EMBL/GenBank/DDBJ whole genome shotgun (WGS) entry which is preliminary data.</text>
</comment>
<dbReference type="Proteomes" id="UP001196661">
    <property type="component" value="Unassembled WGS sequence"/>
</dbReference>
<gene>
    <name evidence="1" type="ORF">IXB28_04255</name>
</gene>
<sequence>MDFDKDLFISYAHIDNQSLIPDQEGWISTFHKALAIRLSQIRGTPPKIWRDPKLQGNDYFGDAITEALENAGLLLSIVSPRYIKSEWCIRELQSFCANAAQQTGGLNVGENKGRLFKVVKTYVPREQYPAEFESFIGYEFFEFDAAGRPQEFDKIYGPELERKFYARLNDLAYDIHQTLEILEALSLDTLSSDALSLDTLSLDALSEDALYEGNPEPMGINSLLAYPAEPQTNVREISGKTIYLAETTFDLNDARDNIRRELTMAGHQVLPEQPLPMTPDFAQRVQENLAHCVMSIHLVSPQSVAQGNESPSSRALQNLLAARSQEQIEIASNCCQEQQDISRILWMPPSVQIGAGDTFLQELQRQPEFISTPLEGLKTIIEDRLVPPAAVAQLSEGRRVYLDCDQRDLDAAEIEPLYEWLEQNVEVVLPDHANTNLSESEALIKQCQGVLIYYGQANGLWLKRRLNALRKSLYDRPQPLVAKAVYLAGPQRPNKQSLSASDVPVIDGLQAFNPGLLEPFLAPLMGGA</sequence>
<keyword evidence="2" id="KW-1185">Reference proteome</keyword>
<organism evidence="1 2">
    <name type="scientific">Leptothoe kymatousa TAU-MAC 1615</name>
    <dbReference type="NCBI Taxonomy" id="2364775"/>
    <lineage>
        <taxon>Bacteria</taxon>
        <taxon>Bacillati</taxon>
        <taxon>Cyanobacteriota</taxon>
        <taxon>Cyanophyceae</taxon>
        <taxon>Nodosilineales</taxon>
        <taxon>Cymatolegaceae</taxon>
        <taxon>Leptothoe</taxon>
        <taxon>Leptothoe kymatousa</taxon>
    </lineage>
</organism>
<evidence type="ECO:0000313" key="1">
    <source>
        <dbReference type="EMBL" id="MBT9311408.1"/>
    </source>
</evidence>
<accession>A0ABS5Y0S1</accession>
<dbReference type="EMBL" id="JADOER010000004">
    <property type="protein sequence ID" value="MBT9311408.1"/>
    <property type="molecule type" value="Genomic_DNA"/>
</dbReference>
<dbReference type="InterPro" id="IPR035897">
    <property type="entry name" value="Toll_tir_struct_dom_sf"/>
</dbReference>
<name>A0ABS5Y0S1_9CYAN</name>
<dbReference type="SUPFAM" id="SSF52200">
    <property type="entry name" value="Toll/Interleukin receptor TIR domain"/>
    <property type="match status" value="1"/>
</dbReference>